<proteinExistence type="predicted"/>
<reference evidence="2 3" key="1">
    <citation type="submission" date="2019-05" db="EMBL/GenBank/DDBJ databases">
        <title>Another draft genome of Portunus trituberculatus and its Hox gene families provides insights of decapod evolution.</title>
        <authorList>
            <person name="Jeong J.-H."/>
            <person name="Song I."/>
            <person name="Kim S."/>
            <person name="Choi T."/>
            <person name="Kim D."/>
            <person name="Ryu S."/>
            <person name="Kim W."/>
        </authorList>
    </citation>
    <scope>NUCLEOTIDE SEQUENCE [LARGE SCALE GENOMIC DNA]</scope>
    <source>
        <tissue evidence="2">Muscle</tissue>
    </source>
</reference>
<comment type="caution">
    <text evidence="2">The sequence shown here is derived from an EMBL/GenBank/DDBJ whole genome shotgun (WGS) entry which is preliminary data.</text>
</comment>
<dbReference type="AlphaFoldDB" id="A0A5B7J2I2"/>
<dbReference type="EMBL" id="VSRR010084246">
    <property type="protein sequence ID" value="MPC90392.1"/>
    <property type="molecule type" value="Genomic_DNA"/>
</dbReference>
<accession>A0A5B7J2I2</accession>
<sequence>MHRRRSSLGYAQNEEQPPASSRYYIDASQMWREEMRPATHPNPSHPTSP</sequence>
<evidence type="ECO:0000256" key="1">
    <source>
        <dbReference type="SAM" id="MobiDB-lite"/>
    </source>
</evidence>
<protein>
    <submittedName>
        <fullName evidence="2">Uncharacterized protein</fullName>
    </submittedName>
</protein>
<gene>
    <name evidence="2" type="ORF">E2C01_085376</name>
</gene>
<keyword evidence="3" id="KW-1185">Reference proteome</keyword>
<feature type="compositionally biased region" description="Polar residues" evidence="1">
    <location>
        <begin position="9"/>
        <end position="19"/>
    </location>
</feature>
<feature type="region of interest" description="Disordered" evidence="1">
    <location>
        <begin position="1"/>
        <end position="49"/>
    </location>
</feature>
<evidence type="ECO:0000313" key="3">
    <source>
        <dbReference type="Proteomes" id="UP000324222"/>
    </source>
</evidence>
<name>A0A5B7J2I2_PORTR</name>
<evidence type="ECO:0000313" key="2">
    <source>
        <dbReference type="EMBL" id="MPC90392.1"/>
    </source>
</evidence>
<dbReference type="Proteomes" id="UP000324222">
    <property type="component" value="Unassembled WGS sequence"/>
</dbReference>
<organism evidence="2 3">
    <name type="scientific">Portunus trituberculatus</name>
    <name type="common">Swimming crab</name>
    <name type="synonym">Neptunus trituberculatus</name>
    <dbReference type="NCBI Taxonomy" id="210409"/>
    <lineage>
        <taxon>Eukaryota</taxon>
        <taxon>Metazoa</taxon>
        <taxon>Ecdysozoa</taxon>
        <taxon>Arthropoda</taxon>
        <taxon>Crustacea</taxon>
        <taxon>Multicrustacea</taxon>
        <taxon>Malacostraca</taxon>
        <taxon>Eumalacostraca</taxon>
        <taxon>Eucarida</taxon>
        <taxon>Decapoda</taxon>
        <taxon>Pleocyemata</taxon>
        <taxon>Brachyura</taxon>
        <taxon>Eubrachyura</taxon>
        <taxon>Portunoidea</taxon>
        <taxon>Portunidae</taxon>
        <taxon>Portuninae</taxon>
        <taxon>Portunus</taxon>
    </lineage>
</organism>